<evidence type="ECO:0000313" key="2">
    <source>
        <dbReference type="Proteomes" id="UP000767291"/>
    </source>
</evidence>
<sequence>MQIKDFDLETRNKIYCETKKVLRKYQKGVSSGKLTAEKFIDNILEDGSITNVVNESLLSNQNFKHSYVDYINILIDNQNKSLTDHKKCLNGKTEESDEIKKRIEFKHLLASSGYKLNIPDTYLTADDIDSLSKFIMTGSIDLGDERFYNYVYKLK</sequence>
<dbReference type="RefSeq" id="WP_209456288.1">
    <property type="nucleotide sequence ID" value="NZ_BAAACS010000013.1"/>
</dbReference>
<dbReference type="EMBL" id="JAGGJX010000001">
    <property type="protein sequence ID" value="MBP1854849.1"/>
    <property type="molecule type" value="Genomic_DNA"/>
</dbReference>
<accession>A0ABS4EA75</accession>
<proteinExistence type="predicted"/>
<reference evidence="1 2" key="1">
    <citation type="submission" date="2021-03" db="EMBL/GenBank/DDBJ databases">
        <title>Genomic Encyclopedia of Type Strains, Phase IV (KMG-IV): sequencing the most valuable type-strain genomes for metagenomic binning, comparative biology and taxonomic classification.</title>
        <authorList>
            <person name="Goeker M."/>
        </authorList>
    </citation>
    <scope>NUCLEOTIDE SEQUENCE [LARGE SCALE GENOMIC DNA]</scope>
    <source>
        <strain evidence="1 2">DSM 1289</strain>
    </source>
</reference>
<comment type="caution">
    <text evidence="1">The sequence shown here is derived from an EMBL/GenBank/DDBJ whole genome shotgun (WGS) entry which is preliminary data.</text>
</comment>
<protein>
    <submittedName>
        <fullName evidence="1">Uncharacterized protein</fullName>
    </submittedName>
</protein>
<name>A0ABS4EA75_9FIRM</name>
<gene>
    <name evidence="1" type="ORF">J2Z43_001239</name>
</gene>
<dbReference type="Proteomes" id="UP000767291">
    <property type="component" value="Unassembled WGS sequence"/>
</dbReference>
<organism evidence="1 2">
    <name type="scientific">Metaclostridioides mangenotii</name>
    <dbReference type="NCBI Taxonomy" id="1540"/>
    <lineage>
        <taxon>Bacteria</taxon>
        <taxon>Bacillati</taxon>
        <taxon>Bacillota</taxon>
        <taxon>Clostridia</taxon>
        <taxon>Peptostreptococcales</taxon>
        <taxon>Peptostreptococcaceae</taxon>
        <taxon>Metaclostridioides</taxon>
    </lineage>
</organism>
<evidence type="ECO:0000313" key="1">
    <source>
        <dbReference type="EMBL" id="MBP1854849.1"/>
    </source>
</evidence>
<keyword evidence="2" id="KW-1185">Reference proteome</keyword>